<dbReference type="GeneID" id="106536992"/>
<keyword evidence="1" id="KW-1185">Reference proteome</keyword>
<evidence type="ECO:0000313" key="2">
    <source>
        <dbReference type="RefSeq" id="XP_013889811.1"/>
    </source>
</evidence>
<dbReference type="STRING" id="52670.A0A2I4DC52"/>
<evidence type="ECO:0000313" key="1">
    <source>
        <dbReference type="Proteomes" id="UP000192220"/>
    </source>
</evidence>
<dbReference type="AlphaFoldDB" id="A0A2I4DC52"/>
<dbReference type="RefSeq" id="XP_013889811.1">
    <property type="nucleotide sequence ID" value="XM_014034357.1"/>
</dbReference>
<name>A0A2I4DC52_AUSLI</name>
<organism evidence="1 2">
    <name type="scientific">Austrofundulus limnaeus</name>
    <name type="common">Annual killifish</name>
    <dbReference type="NCBI Taxonomy" id="52670"/>
    <lineage>
        <taxon>Eukaryota</taxon>
        <taxon>Metazoa</taxon>
        <taxon>Chordata</taxon>
        <taxon>Craniata</taxon>
        <taxon>Vertebrata</taxon>
        <taxon>Euteleostomi</taxon>
        <taxon>Actinopterygii</taxon>
        <taxon>Neopterygii</taxon>
        <taxon>Teleostei</taxon>
        <taxon>Neoteleostei</taxon>
        <taxon>Acanthomorphata</taxon>
        <taxon>Ovalentaria</taxon>
        <taxon>Atherinomorphae</taxon>
        <taxon>Cyprinodontiformes</taxon>
        <taxon>Rivulidae</taxon>
        <taxon>Austrofundulus</taxon>
    </lineage>
</organism>
<dbReference type="KEGG" id="alim:106536992"/>
<gene>
    <name evidence="2" type="primary">LOC106536992</name>
</gene>
<reference evidence="2" key="1">
    <citation type="submission" date="2025-08" db="UniProtKB">
        <authorList>
            <consortium name="RefSeq"/>
        </authorList>
    </citation>
    <scope>IDENTIFICATION</scope>
</reference>
<proteinExistence type="predicted"/>
<keyword evidence="2" id="KW-0067">ATP-binding</keyword>
<protein>
    <submittedName>
        <fullName evidence="2">Retinal-specific ATP-binding cassette transporter</fullName>
    </submittedName>
</protein>
<sequence length="261" mass="28526">MPSAGVLPWLQGLMCNIENPCLNYPTPGETPGQVNNFNNSIIAGILIELQTSLVNKSVLSNARLLMNDVNQWSSVLSLSNPGSVTMRSVLTDNQTFTTYLTRNLSVSPTVVQSLMNAQLQLTPMMGIPRPDNMRSILCEGTNLDKYVQFSSQTEREAFQNVSCSLTQQQLINAQQVFLQNLDGRKVFSGFPSALGLNATDTMALMRTATTSALPVIEEVVRLQNSMVFKAANSLDFQDDVMGSINMLLCGTKADNNSTKMS</sequence>
<keyword evidence="2" id="KW-0547">Nucleotide-binding</keyword>
<dbReference type="OrthoDB" id="8432989at2759"/>
<dbReference type="Proteomes" id="UP000192220">
    <property type="component" value="Unplaced"/>
</dbReference>
<dbReference type="InParanoid" id="A0A2I4DC52"/>
<feature type="non-terminal residue" evidence="2">
    <location>
        <position position="261"/>
    </location>
</feature>
<accession>A0A2I4DC52</accession>